<evidence type="ECO:0000313" key="3">
    <source>
        <dbReference type="EMBL" id="TWT87373.1"/>
    </source>
</evidence>
<dbReference type="GO" id="GO:0005829">
    <property type="term" value="C:cytosol"/>
    <property type="evidence" value="ECO:0007669"/>
    <property type="project" value="TreeGrafter"/>
</dbReference>
<dbReference type="GO" id="GO:0004792">
    <property type="term" value="F:thiosulfate-cyanide sulfurtransferase activity"/>
    <property type="evidence" value="ECO:0007669"/>
    <property type="project" value="TreeGrafter"/>
</dbReference>
<gene>
    <name evidence="3" type="primary">moeB</name>
    <name evidence="3" type="ORF">Mal64_29120</name>
</gene>
<accession>A0A5C5ZLQ0</accession>
<dbReference type="EMBL" id="SJPQ01000003">
    <property type="protein sequence ID" value="TWT87373.1"/>
    <property type="molecule type" value="Genomic_DNA"/>
</dbReference>
<name>A0A5C5ZLQ0_9BACT</name>
<dbReference type="GO" id="GO:0008146">
    <property type="term" value="F:sulfotransferase activity"/>
    <property type="evidence" value="ECO:0007669"/>
    <property type="project" value="TreeGrafter"/>
</dbReference>
<dbReference type="PANTHER" id="PTHR10953">
    <property type="entry name" value="UBIQUITIN-ACTIVATING ENZYME E1"/>
    <property type="match status" value="1"/>
</dbReference>
<dbReference type="OrthoDB" id="9804286at2"/>
<reference evidence="3 4" key="1">
    <citation type="submission" date="2019-02" db="EMBL/GenBank/DDBJ databases">
        <title>Deep-cultivation of Planctomycetes and their phenomic and genomic characterization uncovers novel biology.</title>
        <authorList>
            <person name="Wiegand S."/>
            <person name="Jogler M."/>
            <person name="Boedeker C."/>
            <person name="Pinto D."/>
            <person name="Vollmers J."/>
            <person name="Rivas-Marin E."/>
            <person name="Kohn T."/>
            <person name="Peeters S.H."/>
            <person name="Heuer A."/>
            <person name="Rast P."/>
            <person name="Oberbeckmann S."/>
            <person name="Bunk B."/>
            <person name="Jeske O."/>
            <person name="Meyerdierks A."/>
            <person name="Storesund J.E."/>
            <person name="Kallscheuer N."/>
            <person name="Luecker S."/>
            <person name="Lage O.M."/>
            <person name="Pohl T."/>
            <person name="Merkel B.J."/>
            <person name="Hornburger P."/>
            <person name="Mueller R.-W."/>
            <person name="Bruemmer F."/>
            <person name="Labrenz M."/>
            <person name="Spormann A.M."/>
            <person name="Op Den Camp H."/>
            <person name="Overmann J."/>
            <person name="Amann R."/>
            <person name="Jetten M.S.M."/>
            <person name="Mascher T."/>
            <person name="Medema M.H."/>
            <person name="Devos D.P."/>
            <person name="Kaster A.-K."/>
            <person name="Ovreas L."/>
            <person name="Rohde M."/>
            <person name="Galperin M.Y."/>
            <person name="Jogler C."/>
        </authorList>
    </citation>
    <scope>NUCLEOTIDE SEQUENCE [LARGE SCALE GENOMIC DNA]</scope>
    <source>
        <strain evidence="3 4">Mal64</strain>
    </source>
</reference>
<dbReference type="FunFam" id="3.40.50.720:FF:000080">
    <property type="entry name" value="Thiazole biosynthesis adenylyltransferase ThiF"/>
    <property type="match status" value="1"/>
</dbReference>
<dbReference type="InterPro" id="IPR000594">
    <property type="entry name" value="ThiF_NAD_FAD-bd"/>
</dbReference>
<comment type="similarity">
    <text evidence="1">Belongs to the HesA/MoeB/ThiF family.</text>
</comment>
<dbReference type="Proteomes" id="UP000315440">
    <property type="component" value="Unassembled WGS sequence"/>
</dbReference>
<dbReference type="PANTHER" id="PTHR10953:SF102">
    <property type="entry name" value="ADENYLYLTRANSFERASE AND SULFURTRANSFERASE MOCS3"/>
    <property type="match status" value="1"/>
</dbReference>
<evidence type="ECO:0000259" key="2">
    <source>
        <dbReference type="Pfam" id="PF00899"/>
    </source>
</evidence>
<feature type="domain" description="THIF-type NAD/FAD binding fold" evidence="2">
    <location>
        <begin position="4"/>
        <end position="238"/>
    </location>
</feature>
<dbReference type="Pfam" id="PF00899">
    <property type="entry name" value="ThiF"/>
    <property type="match status" value="1"/>
</dbReference>
<dbReference type="EC" id="2.7.7.80" evidence="3"/>
<evidence type="ECO:0000256" key="1">
    <source>
        <dbReference type="ARBA" id="ARBA00009919"/>
    </source>
</evidence>
<dbReference type="InterPro" id="IPR035985">
    <property type="entry name" value="Ubiquitin-activating_enz"/>
</dbReference>
<keyword evidence="3" id="KW-0548">Nucleotidyltransferase</keyword>
<dbReference type="AlphaFoldDB" id="A0A5C5ZLQ0"/>
<proteinExistence type="inferred from homology"/>
<organism evidence="3 4">
    <name type="scientific">Pseudobythopirellula maris</name>
    <dbReference type="NCBI Taxonomy" id="2527991"/>
    <lineage>
        <taxon>Bacteria</taxon>
        <taxon>Pseudomonadati</taxon>
        <taxon>Planctomycetota</taxon>
        <taxon>Planctomycetia</taxon>
        <taxon>Pirellulales</taxon>
        <taxon>Lacipirellulaceae</taxon>
        <taxon>Pseudobythopirellula</taxon>
    </lineage>
</organism>
<evidence type="ECO:0000313" key="4">
    <source>
        <dbReference type="Proteomes" id="UP000315440"/>
    </source>
</evidence>
<sequence>MSRYSRQTRFAPIGDDGQRRLSEATALVAGCGALGTHLAEALVRAGVGRVRLVDRDYVELSNLQRQALFDEADVAAGLPKAVAAAAKLRRINSEVTVEPVVADVTHRNIAELAEGAGVVVDGADNFELRLLVNDYCVKHALPWVYGGVIGAEGQTMPVLPGETACLACIAPEPPPVEATPTCDSAGVLGPAVSLVASLQAVEALKILSGNLEAVSRKLTVVDLWSNRIRQLAVDALRDSGDCPACGRGEFPWLEGRRGAEPVVLCGRNAVQLSPPSDAGIDLVAMQAKLAPLGQVTANPYLLRLEIEGYQITLFADGRAIVAGVEDPAEARSVLARTVGS</sequence>
<dbReference type="SUPFAM" id="SSF69572">
    <property type="entry name" value="Activating enzymes of the ubiquitin-like proteins"/>
    <property type="match status" value="1"/>
</dbReference>
<comment type="caution">
    <text evidence="3">The sequence shown here is derived from an EMBL/GenBank/DDBJ whole genome shotgun (WGS) entry which is preliminary data.</text>
</comment>
<dbReference type="CDD" id="cd00757">
    <property type="entry name" value="ThiF_MoeB_HesA_family"/>
    <property type="match status" value="1"/>
</dbReference>
<dbReference type="Gene3D" id="3.40.50.720">
    <property type="entry name" value="NAD(P)-binding Rossmann-like Domain"/>
    <property type="match status" value="1"/>
</dbReference>
<protein>
    <submittedName>
        <fullName evidence="3">Molybdopterin-synthase adenylyltransferase</fullName>
        <ecNumber evidence="3">2.7.7.80</ecNumber>
    </submittedName>
</protein>
<keyword evidence="4" id="KW-1185">Reference proteome</keyword>
<dbReference type="InterPro" id="IPR045886">
    <property type="entry name" value="ThiF/MoeB/HesA"/>
</dbReference>
<dbReference type="GO" id="GO:0008641">
    <property type="term" value="F:ubiquitin-like modifier activating enzyme activity"/>
    <property type="evidence" value="ECO:0007669"/>
    <property type="project" value="InterPro"/>
</dbReference>
<dbReference type="GO" id="GO:0061605">
    <property type="term" value="F:molybdopterin-synthase adenylyltransferase activity"/>
    <property type="evidence" value="ECO:0007669"/>
    <property type="project" value="UniProtKB-EC"/>
</dbReference>
<dbReference type="RefSeq" id="WP_146401452.1">
    <property type="nucleotide sequence ID" value="NZ_SJPQ01000003.1"/>
</dbReference>
<keyword evidence="3" id="KW-0808">Transferase</keyword>